<dbReference type="GO" id="GO:0005737">
    <property type="term" value="C:cytoplasm"/>
    <property type="evidence" value="ECO:0007669"/>
    <property type="project" value="TreeGrafter"/>
</dbReference>
<dbReference type="PROSITE" id="PS51371">
    <property type="entry name" value="CBS"/>
    <property type="match status" value="3"/>
</dbReference>
<evidence type="ECO:0000313" key="2">
    <source>
        <dbReference type="Proteomes" id="UP000256970"/>
    </source>
</evidence>
<dbReference type="SUPFAM" id="SSF54631">
    <property type="entry name" value="CBS-domain pair"/>
    <property type="match status" value="2"/>
</dbReference>
<protein>
    <submittedName>
        <fullName evidence="1">Uncharacterized protein</fullName>
    </submittedName>
</protein>
<dbReference type="GO" id="GO:0005634">
    <property type="term" value="C:nucleus"/>
    <property type="evidence" value="ECO:0007669"/>
    <property type="project" value="TreeGrafter"/>
</dbReference>
<accession>A0A383V628</accession>
<dbReference type="InterPro" id="IPR000644">
    <property type="entry name" value="CBS_dom"/>
</dbReference>
<dbReference type="Pfam" id="PF00571">
    <property type="entry name" value="CBS"/>
    <property type="match status" value="2"/>
</dbReference>
<proteinExistence type="predicted"/>
<dbReference type="SMART" id="SM00116">
    <property type="entry name" value="CBS"/>
    <property type="match status" value="3"/>
</dbReference>
<name>A0A383V628_TETOB</name>
<dbReference type="Proteomes" id="UP000256970">
    <property type="component" value="Unassembled WGS sequence"/>
</dbReference>
<gene>
    <name evidence="1" type="ORF">BQ4739_LOCUS1096</name>
</gene>
<dbReference type="PANTHER" id="PTHR13780:SF128">
    <property type="entry name" value="CBS DOMAIN-CONTAINING PROTEIN"/>
    <property type="match status" value="1"/>
</dbReference>
<dbReference type="Gene3D" id="3.10.580.10">
    <property type="entry name" value="CBS-domain"/>
    <property type="match status" value="2"/>
</dbReference>
<dbReference type="PANTHER" id="PTHR13780">
    <property type="entry name" value="AMP-ACTIVATED PROTEIN KINASE, GAMMA REGULATORY SUBUNIT"/>
    <property type="match status" value="1"/>
</dbReference>
<keyword evidence="2" id="KW-1185">Reference proteome</keyword>
<dbReference type="STRING" id="3088.A0A383V628"/>
<evidence type="ECO:0000313" key="1">
    <source>
        <dbReference type="EMBL" id="SZX60561.1"/>
    </source>
</evidence>
<dbReference type="EMBL" id="FNXT01000076">
    <property type="protein sequence ID" value="SZX60561.1"/>
    <property type="molecule type" value="Genomic_DNA"/>
</dbReference>
<organism evidence="1 2">
    <name type="scientific">Tetradesmus obliquus</name>
    <name type="common">Green alga</name>
    <name type="synonym">Acutodesmus obliquus</name>
    <dbReference type="NCBI Taxonomy" id="3088"/>
    <lineage>
        <taxon>Eukaryota</taxon>
        <taxon>Viridiplantae</taxon>
        <taxon>Chlorophyta</taxon>
        <taxon>core chlorophytes</taxon>
        <taxon>Chlorophyceae</taxon>
        <taxon>CS clade</taxon>
        <taxon>Sphaeropleales</taxon>
        <taxon>Scenedesmaceae</taxon>
        <taxon>Tetradesmus</taxon>
    </lineage>
</organism>
<sequence length="400" mass="42840">MVSFEAAKEFLKAQHLAPLLSEVQQQLITLNKWSTVGQALQTLGGRNILSAPVLDEDGEYFGCLSVNDLLKSLYKVLAAKDPEWFEKIESITAADIIAVATEFTKQTVDKIQHAGDLWLLNADDASTLLDAVMESFRIQDRAVHHRLFVCSNAREQKSNTVANTTVINITPGSERLSATGLKVSQPLQVTHVVSQSDVVKLLWANKAVLGEALAQTVEQLELDDGSVYTAPASMSTLEALSQMARDHKSSMGVTDPASGNLIGNLSVSDLRGLTIEEFPLLLLSVAEYIAVRRGLAGLSKADALAGKRAEAATAGKWAELLSGAPAISVTGATTFEAVMELLAVKGLHRVYVTDAAGKPVSIITLTDVLRLITKVPAPPPVAAPIEAMDDSDEDEDEDDE</sequence>
<reference evidence="1 2" key="1">
    <citation type="submission" date="2016-10" db="EMBL/GenBank/DDBJ databases">
        <authorList>
            <person name="Cai Z."/>
        </authorList>
    </citation>
    <scope>NUCLEOTIDE SEQUENCE [LARGE SCALE GENOMIC DNA]</scope>
</reference>
<dbReference type="InterPro" id="IPR046342">
    <property type="entry name" value="CBS_dom_sf"/>
</dbReference>
<dbReference type="InterPro" id="IPR050511">
    <property type="entry name" value="AMPK_gamma/SDS23_families"/>
</dbReference>
<dbReference type="AlphaFoldDB" id="A0A383V628"/>